<dbReference type="EMBL" id="JBFXLU010000200">
    <property type="protein sequence ID" value="KAL2835584.1"/>
    <property type="molecule type" value="Genomic_DNA"/>
</dbReference>
<dbReference type="Proteomes" id="UP001610446">
    <property type="component" value="Unassembled WGS sequence"/>
</dbReference>
<comment type="caution">
    <text evidence="4">The sequence shown here is derived from an EMBL/GenBank/DDBJ whole genome shotgun (WGS) entry which is preliminary data.</text>
</comment>
<feature type="domain" description="Nucleoside phosphorylase" evidence="2">
    <location>
        <begin position="591"/>
        <end position="719"/>
    </location>
</feature>
<dbReference type="SUPFAM" id="SSF53167">
    <property type="entry name" value="Purine and uridine phosphorylases"/>
    <property type="match status" value="1"/>
</dbReference>
<evidence type="ECO:0000256" key="1">
    <source>
        <dbReference type="SAM" id="MobiDB-lite"/>
    </source>
</evidence>
<feature type="domain" description="DUF7580" evidence="3">
    <location>
        <begin position="212"/>
        <end position="540"/>
    </location>
</feature>
<name>A0ABR4J6B2_9EURO</name>
<protein>
    <recommendedName>
        <fullName evidence="6">Nucleoside phosphorylase domain-containing protein</fullName>
    </recommendedName>
</protein>
<feature type="region of interest" description="Disordered" evidence="1">
    <location>
        <begin position="782"/>
        <end position="812"/>
    </location>
</feature>
<sequence>MAPTVSPGWSALQTLRSRLSGRLERFGRSDGSTSGGRSQTAQNEAAFFEADLRYLFTTMPMVSTIPYGLEDSFERRAQDLMLVLDAIVNHDLVAALEALKTATPPNPKPSEEVAVLHDLAALGEQYPDIVSLLIVLETSTAKFNLATDRESSLFILPEGQDGQATMRCVTEVKELLSQALYDTNQQAISVTPPFPTEDDLSGTLGQPEGFQDPVPRRYASIILKNLFDHVKQKNCGKLHEMKLRVSNDWQTETRDVPLDMFLSCCLDEVRWHHAQCGPVQTELYQGRKDGICAAIQRARDQDRSIHLLVDKDGLSDISETRPAKHLSAADYTSETLQDLFNQNALTRITANDYRSGQLERKMSSREKAILALDLARCLLEFFDADIEHASHCWKPESVFFLRPSQGHSRPRILYISLRPCGGASLVEGSIRSVGAIGPGNPILLSFARLLLEIENGERIPMEIHADSRENLYTWGEMCDIVERVERERGSNYLRAVEGCLYLHMAVRKFQHNSDHMSLNDHLRRAIYDQVVRNLEVDVNPQDTKRKRRDSVSELPLSKKLSIASPAPEPYGSPAQTPSSRENHPDDRNDFEIAIVCALPLEFDAIYSLLDEVWDKDYGRIRGDENIYTHGRMGKFNIVLLVLPSMGKVSAATTTTSLRLSYQRLSLVLVTGICGGVPFPNTGDEIVLGDVVISRHVVQYDLGRQYPDEFEVKDTVEDRFGRAPPNTRHLLAILQTLRAREKMESLAASYLEDIQRKAARKPRGSKYLYPGASDDQLFEPSYQHRQDLSPSPSLNASKKKIRGSSESSGISCDQAGCGVDKMIRRERVEQKKDLEKQGQTTEAQVPLIFLGTIGSADTVMKSAEERDRIASQHGLIAFEMEGAGIWDETPCIIVKGVCDYADSHKNKNWQDFAAATAASATKALLDFYVPRRSSK</sequence>
<evidence type="ECO:0000313" key="5">
    <source>
        <dbReference type="Proteomes" id="UP001610446"/>
    </source>
</evidence>
<proteinExistence type="predicted"/>
<dbReference type="Gene3D" id="3.40.50.1580">
    <property type="entry name" value="Nucleoside phosphorylase domain"/>
    <property type="match status" value="1"/>
</dbReference>
<dbReference type="InterPro" id="IPR000845">
    <property type="entry name" value="Nucleoside_phosphorylase_d"/>
</dbReference>
<dbReference type="PANTHER" id="PTHR46082">
    <property type="entry name" value="ATP/GTP-BINDING PROTEIN-RELATED"/>
    <property type="match status" value="1"/>
</dbReference>
<organism evidence="4 5">
    <name type="scientific">Aspergillus pseudoustus</name>
    <dbReference type="NCBI Taxonomy" id="1810923"/>
    <lineage>
        <taxon>Eukaryota</taxon>
        <taxon>Fungi</taxon>
        <taxon>Dikarya</taxon>
        <taxon>Ascomycota</taxon>
        <taxon>Pezizomycotina</taxon>
        <taxon>Eurotiomycetes</taxon>
        <taxon>Eurotiomycetidae</taxon>
        <taxon>Eurotiales</taxon>
        <taxon>Aspergillaceae</taxon>
        <taxon>Aspergillus</taxon>
        <taxon>Aspergillus subgen. Nidulantes</taxon>
    </lineage>
</organism>
<dbReference type="Pfam" id="PF24476">
    <property type="entry name" value="DUF7580"/>
    <property type="match status" value="1"/>
</dbReference>
<dbReference type="PANTHER" id="PTHR46082:SF6">
    <property type="entry name" value="AAA+ ATPASE DOMAIN-CONTAINING PROTEIN-RELATED"/>
    <property type="match status" value="1"/>
</dbReference>
<accession>A0ABR4J6B2</accession>
<dbReference type="InterPro" id="IPR056002">
    <property type="entry name" value="DUF7580"/>
</dbReference>
<evidence type="ECO:0000313" key="4">
    <source>
        <dbReference type="EMBL" id="KAL2835584.1"/>
    </source>
</evidence>
<reference evidence="4 5" key="1">
    <citation type="submission" date="2024-07" db="EMBL/GenBank/DDBJ databases">
        <title>Section-level genome sequencing and comparative genomics of Aspergillus sections Usti and Cavernicolus.</title>
        <authorList>
            <consortium name="Lawrence Berkeley National Laboratory"/>
            <person name="Nybo J.L."/>
            <person name="Vesth T.C."/>
            <person name="Theobald S."/>
            <person name="Frisvad J.C."/>
            <person name="Larsen T.O."/>
            <person name="Kjaerboelling I."/>
            <person name="Rothschild-Mancinelli K."/>
            <person name="Lyhne E.K."/>
            <person name="Kogle M.E."/>
            <person name="Barry K."/>
            <person name="Clum A."/>
            <person name="Na H."/>
            <person name="Ledsgaard L."/>
            <person name="Lin J."/>
            <person name="Lipzen A."/>
            <person name="Kuo A."/>
            <person name="Riley R."/>
            <person name="Mondo S."/>
            <person name="Labutti K."/>
            <person name="Haridas S."/>
            <person name="Pangalinan J."/>
            <person name="Salamov A.A."/>
            <person name="Simmons B.A."/>
            <person name="Magnuson J.K."/>
            <person name="Chen J."/>
            <person name="Drula E."/>
            <person name="Henrissat B."/>
            <person name="Wiebenga A."/>
            <person name="Lubbers R.J."/>
            <person name="Gomes A.C."/>
            <person name="Makela M.R."/>
            <person name="Stajich J."/>
            <person name="Grigoriev I.V."/>
            <person name="Mortensen U.H."/>
            <person name="De Vries R.P."/>
            <person name="Baker S.E."/>
            <person name="Andersen M.R."/>
        </authorList>
    </citation>
    <scope>NUCLEOTIDE SEQUENCE [LARGE SCALE GENOMIC DNA]</scope>
    <source>
        <strain evidence="4 5">CBS 123904</strain>
    </source>
</reference>
<feature type="region of interest" description="Disordered" evidence="1">
    <location>
        <begin position="562"/>
        <end position="584"/>
    </location>
</feature>
<keyword evidence="5" id="KW-1185">Reference proteome</keyword>
<evidence type="ECO:0000259" key="2">
    <source>
        <dbReference type="Pfam" id="PF01048"/>
    </source>
</evidence>
<evidence type="ECO:0000259" key="3">
    <source>
        <dbReference type="Pfam" id="PF24476"/>
    </source>
</evidence>
<dbReference type="Pfam" id="PF01048">
    <property type="entry name" value="PNP_UDP_1"/>
    <property type="match status" value="1"/>
</dbReference>
<dbReference type="InterPro" id="IPR053137">
    <property type="entry name" value="NLR-like"/>
</dbReference>
<evidence type="ECO:0008006" key="6">
    <source>
        <dbReference type="Google" id="ProtNLM"/>
    </source>
</evidence>
<dbReference type="InterPro" id="IPR035994">
    <property type="entry name" value="Nucleoside_phosphorylase_sf"/>
</dbReference>
<gene>
    <name evidence="4" type="ORF">BJY01DRAFT_259136</name>
</gene>